<keyword evidence="6" id="KW-0256">Endoplasmic reticulum</keyword>
<organism evidence="17 18">
    <name type="scientific">Leptospira fluminis</name>
    <dbReference type="NCBI Taxonomy" id="2484979"/>
    <lineage>
        <taxon>Bacteria</taxon>
        <taxon>Pseudomonadati</taxon>
        <taxon>Spirochaetota</taxon>
        <taxon>Spirochaetia</taxon>
        <taxon>Leptospirales</taxon>
        <taxon>Leptospiraceae</taxon>
        <taxon>Leptospira</taxon>
    </lineage>
</organism>
<evidence type="ECO:0000256" key="14">
    <source>
        <dbReference type="SAM" id="Phobius"/>
    </source>
</evidence>
<evidence type="ECO:0000256" key="11">
    <source>
        <dbReference type="PIRSR" id="PIRSR627057-1"/>
    </source>
</evidence>
<dbReference type="GO" id="GO:0046872">
    <property type="term" value="F:metal ion binding"/>
    <property type="evidence" value="ECO:0007669"/>
    <property type="project" value="UniProtKB-KW"/>
</dbReference>
<keyword evidence="2 13" id="KW-0645">Protease</keyword>
<name>A0A4R9GQV6_9LEPT</name>
<feature type="domain" description="CAAX prenyl protease 1 N-terminal" evidence="16">
    <location>
        <begin position="36"/>
        <end position="201"/>
    </location>
</feature>
<dbReference type="RefSeq" id="WP_135812777.1">
    <property type="nucleotide sequence ID" value="NZ_RQEV01000007.1"/>
</dbReference>
<evidence type="ECO:0000256" key="4">
    <source>
        <dbReference type="ARBA" id="ARBA00022723"/>
    </source>
</evidence>
<comment type="similarity">
    <text evidence="13">Belongs to the peptidase M48 family.</text>
</comment>
<sequence length="414" mass="47653">MSIRTSFLFVYLLQFGFAMLLKYLSFLGDTSSETHEAILKYFTEEDLRKGIEYDRRGFFASLASEWIDVFLTGLLVFTPFSVKIEDFLLRKTGQRFYFAAALFLLALGFFKFLIGLPFHYYFGYVLEHRFGFSAMTLWDWILYTTKSLLVGTAISLPLGLGSIFILRKFTSSWKYIITAGSLVLGLAFSVLFPIFITPLFYEYHPIEEGSLKSKIVDLCHRAKIEVSDVYVINESKYSGHTNAYFTGWGTNRKIFLYDTLIQKHTEAEVISVLGHEIGHWVHNHQTKDILIGTAETFLLCFVLAYLFRKTKEENRLPLKEFSSPSSLPFLFLVLSLVGTVTRPVWSTLSRMQESQADLEALVLTKDKEAFIEAEKKLAKDNRSRLNPNRWEVLLEHSHPTTLERIHMAEGFSGE</sequence>
<dbReference type="GO" id="GO:0004222">
    <property type="term" value="F:metalloendopeptidase activity"/>
    <property type="evidence" value="ECO:0007669"/>
    <property type="project" value="InterPro"/>
</dbReference>
<feature type="transmembrane region" description="Helical" evidence="14">
    <location>
        <begin position="7"/>
        <end position="26"/>
    </location>
</feature>
<keyword evidence="10 14" id="KW-0472">Membrane</keyword>
<evidence type="ECO:0000256" key="7">
    <source>
        <dbReference type="ARBA" id="ARBA00022833"/>
    </source>
</evidence>
<keyword evidence="9 13" id="KW-0482">Metalloprotease</keyword>
<dbReference type="InterPro" id="IPR032456">
    <property type="entry name" value="Peptidase_M48_N"/>
</dbReference>
<dbReference type="FunFam" id="3.30.2010.10:FF:000002">
    <property type="entry name" value="CAAX prenyl protease"/>
    <property type="match status" value="1"/>
</dbReference>
<evidence type="ECO:0000256" key="8">
    <source>
        <dbReference type="ARBA" id="ARBA00022989"/>
    </source>
</evidence>
<evidence type="ECO:0000256" key="10">
    <source>
        <dbReference type="ARBA" id="ARBA00023136"/>
    </source>
</evidence>
<dbReference type="Pfam" id="PF01435">
    <property type="entry name" value="Peptidase_M48"/>
    <property type="match status" value="1"/>
</dbReference>
<feature type="active site" evidence="11">
    <location>
        <position position="276"/>
    </location>
</feature>
<dbReference type="PANTHER" id="PTHR10120">
    <property type="entry name" value="CAAX PRENYL PROTEASE 1"/>
    <property type="match status" value="1"/>
</dbReference>
<evidence type="ECO:0000256" key="2">
    <source>
        <dbReference type="ARBA" id="ARBA00022670"/>
    </source>
</evidence>
<dbReference type="EMBL" id="RQEV01000007">
    <property type="protein sequence ID" value="TGK20112.1"/>
    <property type="molecule type" value="Genomic_DNA"/>
</dbReference>
<evidence type="ECO:0000256" key="12">
    <source>
        <dbReference type="PIRSR" id="PIRSR627057-2"/>
    </source>
</evidence>
<evidence type="ECO:0000256" key="5">
    <source>
        <dbReference type="ARBA" id="ARBA00022801"/>
    </source>
</evidence>
<dbReference type="InterPro" id="IPR027057">
    <property type="entry name" value="CAXX_Prtase_1"/>
</dbReference>
<reference evidence="17" key="1">
    <citation type="journal article" date="2019" name="PLoS Negl. Trop. Dis.">
        <title>Revisiting the worldwide diversity of Leptospira species in the environment.</title>
        <authorList>
            <person name="Vincent A.T."/>
            <person name="Schiettekatte O."/>
            <person name="Bourhy P."/>
            <person name="Veyrier F.J."/>
            <person name="Picardeau M."/>
        </authorList>
    </citation>
    <scope>NUCLEOTIDE SEQUENCE [LARGE SCALE GENOMIC DNA]</scope>
    <source>
        <strain evidence="17">SCS5</strain>
    </source>
</reference>
<feature type="active site" description="Proton donor" evidence="11">
    <location>
        <position position="357"/>
    </location>
</feature>
<dbReference type="Proteomes" id="UP000297855">
    <property type="component" value="Unassembled WGS sequence"/>
</dbReference>
<evidence type="ECO:0000256" key="6">
    <source>
        <dbReference type="ARBA" id="ARBA00022824"/>
    </source>
</evidence>
<evidence type="ECO:0000256" key="13">
    <source>
        <dbReference type="RuleBase" id="RU003983"/>
    </source>
</evidence>
<comment type="caution">
    <text evidence="17">The sequence shown here is derived from an EMBL/GenBank/DDBJ whole genome shotgun (WGS) entry which is preliminary data.</text>
</comment>
<keyword evidence="18" id="KW-1185">Reference proteome</keyword>
<dbReference type="Gene3D" id="3.30.2010.10">
    <property type="entry name" value="Metalloproteases ('zincins'), catalytic domain"/>
    <property type="match status" value="1"/>
</dbReference>
<feature type="domain" description="Peptidase M48" evidence="15">
    <location>
        <begin position="206"/>
        <end position="408"/>
    </location>
</feature>
<evidence type="ECO:0000256" key="3">
    <source>
        <dbReference type="ARBA" id="ARBA00022692"/>
    </source>
</evidence>
<feature type="transmembrane region" description="Helical" evidence="14">
    <location>
        <begin position="96"/>
        <end position="120"/>
    </location>
</feature>
<gene>
    <name evidence="17" type="ORF">EHO61_06305</name>
</gene>
<comment type="subcellular location">
    <subcellularLocation>
        <location evidence="1">Endoplasmic reticulum membrane</location>
        <topology evidence="1">Multi-pass membrane protein</topology>
    </subcellularLocation>
</comment>
<proteinExistence type="inferred from homology"/>
<keyword evidence="7 12" id="KW-0862">Zinc</keyword>
<feature type="binding site" evidence="12">
    <location>
        <position position="275"/>
    </location>
    <ligand>
        <name>Zn(2+)</name>
        <dbReference type="ChEBI" id="CHEBI:29105"/>
        <note>catalytic</note>
    </ligand>
</feature>
<dbReference type="Pfam" id="PF16491">
    <property type="entry name" value="Peptidase_M48_N"/>
    <property type="match status" value="1"/>
</dbReference>
<feature type="transmembrane region" description="Helical" evidence="14">
    <location>
        <begin position="66"/>
        <end position="84"/>
    </location>
</feature>
<protein>
    <submittedName>
        <fullName evidence="17">M48 family peptidase</fullName>
    </submittedName>
</protein>
<keyword evidence="3 14" id="KW-0812">Transmembrane</keyword>
<evidence type="ECO:0000313" key="18">
    <source>
        <dbReference type="Proteomes" id="UP000297855"/>
    </source>
</evidence>
<dbReference type="InterPro" id="IPR001915">
    <property type="entry name" value="Peptidase_M48"/>
</dbReference>
<dbReference type="GO" id="GO:0071586">
    <property type="term" value="P:CAAX-box protein processing"/>
    <property type="evidence" value="ECO:0007669"/>
    <property type="project" value="InterPro"/>
</dbReference>
<dbReference type="OrthoDB" id="9781930at2"/>
<comment type="cofactor">
    <cofactor evidence="12 13">
        <name>Zn(2+)</name>
        <dbReference type="ChEBI" id="CHEBI:29105"/>
    </cofactor>
    <text evidence="12 13">Binds 1 zinc ion per subunit.</text>
</comment>
<keyword evidence="5 13" id="KW-0378">Hydrolase</keyword>
<evidence type="ECO:0000259" key="15">
    <source>
        <dbReference type="Pfam" id="PF01435"/>
    </source>
</evidence>
<dbReference type="AlphaFoldDB" id="A0A4R9GQV6"/>
<evidence type="ECO:0000256" key="1">
    <source>
        <dbReference type="ARBA" id="ARBA00004477"/>
    </source>
</evidence>
<keyword evidence="8 14" id="KW-1133">Transmembrane helix</keyword>
<feature type="transmembrane region" description="Helical" evidence="14">
    <location>
        <begin position="140"/>
        <end position="166"/>
    </location>
</feature>
<feature type="transmembrane region" description="Helical" evidence="14">
    <location>
        <begin position="289"/>
        <end position="307"/>
    </location>
</feature>
<accession>A0A4R9GQV6</accession>
<feature type="transmembrane region" description="Helical" evidence="14">
    <location>
        <begin position="175"/>
        <end position="201"/>
    </location>
</feature>
<keyword evidence="4 12" id="KW-0479">Metal-binding</keyword>
<dbReference type="CDD" id="cd07343">
    <property type="entry name" value="M48A_Zmpste24p_like"/>
    <property type="match status" value="1"/>
</dbReference>
<feature type="binding site" evidence="12">
    <location>
        <position position="353"/>
    </location>
    <ligand>
        <name>Zn(2+)</name>
        <dbReference type="ChEBI" id="CHEBI:29105"/>
        <note>catalytic</note>
    </ligand>
</feature>
<evidence type="ECO:0000313" key="17">
    <source>
        <dbReference type="EMBL" id="TGK20112.1"/>
    </source>
</evidence>
<evidence type="ECO:0000256" key="9">
    <source>
        <dbReference type="ARBA" id="ARBA00023049"/>
    </source>
</evidence>
<feature type="binding site" evidence="12">
    <location>
        <position position="279"/>
    </location>
    <ligand>
        <name>Zn(2+)</name>
        <dbReference type="ChEBI" id="CHEBI:29105"/>
        <note>catalytic</note>
    </ligand>
</feature>
<evidence type="ECO:0000259" key="16">
    <source>
        <dbReference type="Pfam" id="PF16491"/>
    </source>
</evidence>